<evidence type="ECO:0000256" key="1">
    <source>
        <dbReference type="SAM" id="MobiDB-lite"/>
    </source>
</evidence>
<dbReference type="Proteomes" id="UP001596056">
    <property type="component" value="Unassembled WGS sequence"/>
</dbReference>
<evidence type="ECO:0000313" key="3">
    <source>
        <dbReference type="Proteomes" id="UP001596056"/>
    </source>
</evidence>
<dbReference type="RefSeq" id="WP_209837279.1">
    <property type="nucleotide sequence ID" value="NZ_JAGGJP010000001.1"/>
</dbReference>
<name>A0ABW0S6X3_9RHOB</name>
<protein>
    <submittedName>
        <fullName evidence="2">Uncharacterized protein</fullName>
    </submittedName>
</protein>
<reference evidence="3" key="1">
    <citation type="journal article" date="2019" name="Int. J. Syst. Evol. Microbiol.">
        <title>The Global Catalogue of Microorganisms (GCM) 10K type strain sequencing project: providing services to taxonomists for standard genome sequencing and annotation.</title>
        <authorList>
            <consortium name="The Broad Institute Genomics Platform"/>
            <consortium name="The Broad Institute Genome Sequencing Center for Infectious Disease"/>
            <person name="Wu L."/>
            <person name="Ma J."/>
        </authorList>
    </citation>
    <scope>NUCLEOTIDE SEQUENCE [LARGE SCALE GENOMIC DNA]</scope>
    <source>
        <strain evidence="3">KACC 11588</strain>
    </source>
</reference>
<feature type="compositionally biased region" description="Low complexity" evidence="1">
    <location>
        <begin position="56"/>
        <end position="68"/>
    </location>
</feature>
<evidence type="ECO:0000313" key="2">
    <source>
        <dbReference type="EMBL" id="MFC5564891.1"/>
    </source>
</evidence>
<feature type="compositionally biased region" description="Low complexity" evidence="1">
    <location>
        <begin position="123"/>
        <end position="141"/>
    </location>
</feature>
<organism evidence="2 3">
    <name type="scientific">Rubellimicrobium aerolatum</name>
    <dbReference type="NCBI Taxonomy" id="490979"/>
    <lineage>
        <taxon>Bacteria</taxon>
        <taxon>Pseudomonadati</taxon>
        <taxon>Pseudomonadota</taxon>
        <taxon>Alphaproteobacteria</taxon>
        <taxon>Rhodobacterales</taxon>
        <taxon>Roseobacteraceae</taxon>
        <taxon>Rubellimicrobium</taxon>
    </lineage>
</organism>
<accession>A0ABW0S6X3</accession>
<comment type="caution">
    <text evidence="2">The sequence shown here is derived from an EMBL/GenBank/DDBJ whole genome shotgun (WGS) entry which is preliminary data.</text>
</comment>
<feature type="compositionally biased region" description="Basic and acidic residues" evidence="1">
    <location>
        <begin position="90"/>
        <end position="101"/>
    </location>
</feature>
<proteinExistence type="predicted"/>
<dbReference type="EMBL" id="JBHSNA010000001">
    <property type="protein sequence ID" value="MFC5564891.1"/>
    <property type="molecule type" value="Genomic_DNA"/>
</dbReference>
<sequence length="165" mass="16756">MTVAAPRPVPDLRPAADAEATERITAPPAQLAWGGPAIAPASASQIGWAARSLLDPASAASEAGAPTGEEGEGPKRVLKPYDIPMLPSDDPDRRPAEEARAKVASPPSEPEPEPERARATNGAAQPRRAAPSAPADVADPAPDAPAPDPEEPAPEPGDAERRGAG</sequence>
<feature type="region of interest" description="Disordered" evidence="1">
    <location>
        <begin position="1"/>
        <end position="35"/>
    </location>
</feature>
<feature type="region of interest" description="Disordered" evidence="1">
    <location>
        <begin position="56"/>
        <end position="165"/>
    </location>
</feature>
<keyword evidence="3" id="KW-1185">Reference proteome</keyword>
<gene>
    <name evidence="2" type="ORF">ACFPOC_00450</name>
</gene>